<keyword evidence="4" id="KW-0472">Membrane</keyword>
<keyword evidence="4" id="KW-0812">Transmembrane</keyword>
<keyword evidence="1" id="KW-0880">Kelch repeat</keyword>
<dbReference type="Proteomes" id="UP000654370">
    <property type="component" value="Unassembled WGS sequence"/>
</dbReference>
<evidence type="ECO:0000256" key="3">
    <source>
        <dbReference type="SAM" id="MobiDB-lite"/>
    </source>
</evidence>
<dbReference type="OrthoDB" id="432528at2759"/>
<sequence>MKYPQYRLALFAAWSLIIPYVRASLSPSPRWGQAASIVNNRFCFQGGKTGSLGVNETTAINTNDLLLLNSIHTITTQSAPWALGPADGPTTCYHSAIPGGENNHHLIIYGGQTAGGSENDSSTSTLYYYDSVSESWTKPNIDSPPRRIEHTMVANLNTGIGYLFGGYPLTNELWSFDTNAMTWQQFSNQTFTPSPRYHHTATLLADGRMILIGGFDGNKTINMNDTYVFDTNALEWSLLNATGKIPTSRRDHAATLLPDGQSILIHGGTDKNYGVFMSDIAVLNCTLPDACVWQTLPNLNPPVGRYAHTASLIGFTAKETGDSNIYIYDLTKSVWANSYQPATSSIDSTSTFMTIATATASATTSPPVIPSTPVQTAIASDASPGTKAGAAIGGVAGVAALGALIFVFYHRRSKGRQAEGAYGTKRNSHYAGDRFSIISQSSAGGRGNRLSALFLGRNSAEPQRFSYHAGQSSRPVTMYGDYYRANRMSAISQPAASHPHTNRFSYAAGNVGTINETPGDLIGVDIGNSYFMPRRELFVVNGDADSKQSSRPPSEMSDVQYKQ</sequence>
<feature type="signal peptide" evidence="5">
    <location>
        <begin position="1"/>
        <end position="23"/>
    </location>
</feature>
<feature type="transmembrane region" description="Helical" evidence="4">
    <location>
        <begin position="388"/>
        <end position="409"/>
    </location>
</feature>
<dbReference type="EMBL" id="JAEPQZ010000012">
    <property type="protein sequence ID" value="KAG2175049.1"/>
    <property type="molecule type" value="Genomic_DNA"/>
</dbReference>
<dbReference type="PANTHER" id="PTHR46093:SF18">
    <property type="entry name" value="FIBRONECTIN TYPE-III DOMAIN-CONTAINING PROTEIN"/>
    <property type="match status" value="1"/>
</dbReference>
<feature type="chain" id="PRO_5034789787" description="Galactose oxidase" evidence="5">
    <location>
        <begin position="24"/>
        <end position="563"/>
    </location>
</feature>
<dbReference type="PANTHER" id="PTHR46093">
    <property type="entry name" value="ACYL-COA-BINDING DOMAIN-CONTAINING PROTEIN 5"/>
    <property type="match status" value="1"/>
</dbReference>
<evidence type="ECO:0000313" key="6">
    <source>
        <dbReference type="EMBL" id="KAG2175049.1"/>
    </source>
</evidence>
<organism evidence="6 7">
    <name type="scientific">Mortierella isabellina</name>
    <name type="common">Filamentous fungus</name>
    <name type="synonym">Umbelopsis isabellina</name>
    <dbReference type="NCBI Taxonomy" id="91625"/>
    <lineage>
        <taxon>Eukaryota</taxon>
        <taxon>Fungi</taxon>
        <taxon>Fungi incertae sedis</taxon>
        <taxon>Mucoromycota</taxon>
        <taxon>Mucoromycotina</taxon>
        <taxon>Umbelopsidomycetes</taxon>
        <taxon>Umbelopsidales</taxon>
        <taxon>Umbelopsidaceae</taxon>
        <taxon>Umbelopsis</taxon>
    </lineage>
</organism>
<dbReference type="Gene3D" id="2.120.10.80">
    <property type="entry name" value="Kelch-type beta propeller"/>
    <property type="match status" value="2"/>
</dbReference>
<name>A0A8H7PJ57_MORIS</name>
<keyword evidence="4" id="KW-1133">Transmembrane helix</keyword>
<dbReference type="AlphaFoldDB" id="A0A8H7PJ57"/>
<evidence type="ECO:0008006" key="8">
    <source>
        <dbReference type="Google" id="ProtNLM"/>
    </source>
</evidence>
<feature type="region of interest" description="Disordered" evidence="3">
    <location>
        <begin position="543"/>
        <end position="563"/>
    </location>
</feature>
<keyword evidence="5" id="KW-0732">Signal</keyword>
<evidence type="ECO:0000313" key="7">
    <source>
        <dbReference type="Proteomes" id="UP000654370"/>
    </source>
</evidence>
<dbReference type="Pfam" id="PF24681">
    <property type="entry name" value="Kelch_KLHDC2_KLHL20_DRC7"/>
    <property type="match status" value="1"/>
</dbReference>
<evidence type="ECO:0000256" key="2">
    <source>
        <dbReference type="ARBA" id="ARBA00022737"/>
    </source>
</evidence>
<proteinExistence type="predicted"/>
<protein>
    <recommendedName>
        <fullName evidence="8">Galactose oxidase</fullName>
    </recommendedName>
</protein>
<accession>A0A8H7PJ57</accession>
<comment type="caution">
    <text evidence="6">The sequence shown here is derived from an EMBL/GenBank/DDBJ whole genome shotgun (WGS) entry which is preliminary data.</text>
</comment>
<keyword evidence="2" id="KW-0677">Repeat</keyword>
<reference evidence="6" key="1">
    <citation type="submission" date="2020-12" db="EMBL/GenBank/DDBJ databases">
        <title>Metabolic potential, ecology and presence of endohyphal bacteria is reflected in genomic diversity of Mucoromycotina.</title>
        <authorList>
            <person name="Muszewska A."/>
            <person name="Okrasinska A."/>
            <person name="Steczkiewicz K."/>
            <person name="Drgas O."/>
            <person name="Orlowska M."/>
            <person name="Perlinska-Lenart U."/>
            <person name="Aleksandrzak-Piekarczyk T."/>
            <person name="Szatraj K."/>
            <person name="Zielenkiewicz U."/>
            <person name="Pilsyk S."/>
            <person name="Malc E."/>
            <person name="Mieczkowski P."/>
            <person name="Kruszewska J.S."/>
            <person name="Biernat P."/>
            <person name="Pawlowska J."/>
        </authorList>
    </citation>
    <scope>NUCLEOTIDE SEQUENCE</scope>
    <source>
        <strain evidence="6">WA0000067209</strain>
    </source>
</reference>
<gene>
    <name evidence="6" type="ORF">INT43_006111</name>
</gene>
<evidence type="ECO:0000256" key="1">
    <source>
        <dbReference type="ARBA" id="ARBA00022441"/>
    </source>
</evidence>
<keyword evidence="7" id="KW-1185">Reference proteome</keyword>
<dbReference type="SUPFAM" id="SSF117281">
    <property type="entry name" value="Kelch motif"/>
    <property type="match status" value="1"/>
</dbReference>
<evidence type="ECO:0000256" key="5">
    <source>
        <dbReference type="SAM" id="SignalP"/>
    </source>
</evidence>
<dbReference type="InterPro" id="IPR015915">
    <property type="entry name" value="Kelch-typ_b-propeller"/>
</dbReference>
<evidence type="ECO:0000256" key="4">
    <source>
        <dbReference type="SAM" id="Phobius"/>
    </source>
</evidence>